<evidence type="ECO:0000313" key="2">
    <source>
        <dbReference type="EMBL" id="GAI70509.1"/>
    </source>
</evidence>
<accession>X1SRT5</accession>
<protein>
    <submittedName>
        <fullName evidence="2">Uncharacterized protein</fullName>
    </submittedName>
</protein>
<reference evidence="2" key="1">
    <citation type="journal article" date="2014" name="Front. Microbiol.">
        <title>High frequency of phylogenetically diverse reductive dehalogenase-homologous genes in deep subseafloor sedimentary metagenomes.</title>
        <authorList>
            <person name="Kawai M."/>
            <person name="Futagami T."/>
            <person name="Toyoda A."/>
            <person name="Takaki Y."/>
            <person name="Nishi S."/>
            <person name="Hori S."/>
            <person name="Arai W."/>
            <person name="Tsubouchi T."/>
            <person name="Morono Y."/>
            <person name="Uchiyama I."/>
            <person name="Ito T."/>
            <person name="Fujiyama A."/>
            <person name="Inagaki F."/>
            <person name="Takami H."/>
        </authorList>
    </citation>
    <scope>NUCLEOTIDE SEQUENCE</scope>
    <source>
        <strain evidence="2">Expedition CK06-06</strain>
    </source>
</reference>
<proteinExistence type="predicted"/>
<organism evidence="2">
    <name type="scientific">marine sediment metagenome</name>
    <dbReference type="NCBI Taxonomy" id="412755"/>
    <lineage>
        <taxon>unclassified sequences</taxon>
        <taxon>metagenomes</taxon>
        <taxon>ecological metagenomes</taxon>
    </lineage>
</organism>
<feature type="compositionally biased region" description="Basic and acidic residues" evidence="1">
    <location>
        <begin position="41"/>
        <end position="50"/>
    </location>
</feature>
<dbReference type="EMBL" id="BARW01003741">
    <property type="protein sequence ID" value="GAI70509.1"/>
    <property type="molecule type" value="Genomic_DNA"/>
</dbReference>
<feature type="region of interest" description="Disordered" evidence="1">
    <location>
        <begin position="1"/>
        <end position="59"/>
    </location>
</feature>
<name>X1SRT5_9ZZZZ</name>
<dbReference type="AlphaFoldDB" id="X1SRT5"/>
<gene>
    <name evidence="2" type="ORF">S12H4_09291</name>
</gene>
<evidence type="ECO:0000256" key="1">
    <source>
        <dbReference type="SAM" id="MobiDB-lite"/>
    </source>
</evidence>
<feature type="compositionally biased region" description="Polar residues" evidence="1">
    <location>
        <begin position="9"/>
        <end position="19"/>
    </location>
</feature>
<sequence length="59" mass="6647">MEKGCYDESQASDSGNRPASSDEPRVPPIEFIRAIENIGNAKDKEQRNDISHPLSQVRY</sequence>
<comment type="caution">
    <text evidence="2">The sequence shown here is derived from an EMBL/GenBank/DDBJ whole genome shotgun (WGS) entry which is preliminary data.</text>
</comment>